<feature type="domain" description="Glutaminase A central" evidence="1">
    <location>
        <begin position="282"/>
        <end position="387"/>
    </location>
</feature>
<organism evidence="3 4">
    <name type="scientific">Meripilus lineatus</name>
    <dbReference type="NCBI Taxonomy" id="2056292"/>
    <lineage>
        <taxon>Eukaryota</taxon>
        <taxon>Fungi</taxon>
        <taxon>Dikarya</taxon>
        <taxon>Basidiomycota</taxon>
        <taxon>Agaricomycotina</taxon>
        <taxon>Agaricomycetes</taxon>
        <taxon>Polyporales</taxon>
        <taxon>Meripilaceae</taxon>
        <taxon>Meripilus</taxon>
    </lineage>
</organism>
<dbReference type="Proteomes" id="UP001212997">
    <property type="component" value="Unassembled WGS sequence"/>
</dbReference>
<dbReference type="InterPro" id="IPR032514">
    <property type="entry name" value="GtaA_central"/>
</dbReference>
<evidence type="ECO:0000313" key="3">
    <source>
        <dbReference type="EMBL" id="KAJ3480136.1"/>
    </source>
</evidence>
<accession>A0AAD5YG59</accession>
<name>A0AAD5YG59_9APHY</name>
<dbReference type="InterPro" id="IPR052743">
    <property type="entry name" value="Glutaminase_GtaA"/>
</dbReference>
<dbReference type="Pfam" id="PF16335">
    <property type="entry name" value="GtaA_6_Hairpin"/>
    <property type="match status" value="1"/>
</dbReference>
<reference evidence="3" key="1">
    <citation type="submission" date="2022-07" db="EMBL/GenBank/DDBJ databases">
        <title>Genome Sequence of Physisporinus lineatus.</title>
        <authorList>
            <person name="Buettner E."/>
        </authorList>
    </citation>
    <scope>NUCLEOTIDE SEQUENCE</scope>
    <source>
        <strain evidence="3">VT162</strain>
    </source>
</reference>
<evidence type="ECO:0000259" key="1">
    <source>
        <dbReference type="Pfam" id="PF16335"/>
    </source>
</evidence>
<dbReference type="PANTHER" id="PTHR31987">
    <property type="entry name" value="GLUTAMINASE A-RELATED"/>
    <property type="match status" value="1"/>
</dbReference>
<dbReference type="EMBL" id="JANAWD010000393">
    <property type="protein sequence ID" value="KAJ3480136.1"/>
    <property type="molecule type" value="Genomic_DNA"/>
</dbReference>
<comment type="caution">
    <text evidence="3">The sequence shown here is derived from an EMBL/GenBank/DDBJ whole genome shotgun (WGS) entry which is preliminary data.</text>
</comment>
<sequence>MESSPLAAPNLRTWSGLVRIDNVTWSWLGGANDGTNINNATLMSTKVTPTRTVFVYQTEKMDLAVTFLSPIEPSDPVRQSLPFTYVAFEANSTDGKAHDVQIYSDVGADWIAQSPFACSYSWKETEDNVFCTSTDRSGAPLAESANQATDITLYYATHKISNMATRFGSEKECYLLFSESGPPGLSTNKTIPGHVNVFSMAYDVGSITTTSSPIVWTLGIVRNPVLSYYIDSRQSQLRYPYYASQYTKIGDIIDFVLSDFPSALNRAIAFDNKVLVPASAISTKYADLVSLSVRQTIGSTELTISKSADGGWNISDVKAFMKDVGTSRRVNPVEVLYASFPCFLFVDPSYGGKLLAPLLEFQGSASWTQAYSVRDLGNNYPNTTAILEAHNQGVEREYLRSPLTSELLNLVIW</sequence>
<gene>
    <name evidence="3" type="ORF">NLI96_g8556</name>
</gene>
<protein>
    <submittedName>
        <fullName evidence="3">Uncharacterized protein</fullName>
    </submittedName>
</protein>
<evidence type="ECO:0000313" key="4">
    <source>
        <dbReference type="Proteomes" id="UP001212997"/>
    </source>
</evidence>
<dbReference type="PANTHER" id="PTHR31987:SF1">
    <property type="entry name" value="GLUTAMINASE A"/>
    <property type="match status" value="1"/>
</dbReference>
<keyword evidence="4" id="KW-1185">Reference proteome</keyword>
<proteinExistence type="predicted"/>
<feature type="domain" description="Glutaminase A N-terminal" evidence="2">
    <location>
        <begin position="50"/>
        <end position="274"/>
    </location>
</feature>
<dbReference type="InterPro" id="IPR033433">
    <property type="entry name" value="GtaA_N"/>
</dbReference>
<dbReference type="AlphaFoldDB" id="A0AAD5YG59"/>
<dbReference type="Pfam" id="PF17168">
    <property type="entry name" value="DUF5127"/>
    <property type="match status" value="1"/>
</dbReference>
<evidence type="ECO:0000259" key="2">
    <source>
        <dbReference type="Pfam" id="PF17168"/>
    </source>
</evidence>